<dbReference type="AlphaFoldDB" id="A0A916YXL1"/>
<dbReference type="Proteomes" id="UP000609064">
    <property type="component" value="Unassembled WGS sequence"/>
</dbReference>
<dbReference type="InterPro" id="IPR023393">
    <property type="entry name" value="START-like_dom_sf"/>
</dbReference>
<protein>
    <recommendedName>
        <fullName evidence="3">Cell division protein</fullName>
    </recommendedName>
</protein>
<dbReference type="RefSeq" id="WP_188767331.1">
    <property type="nucleotide sequence ID" value="NZ_BMKK01000006.1"/>
</dbReference>
<keyword evidence="2" id="KW-1185">Reference proteome</keyword>
<sequence>MPRISIEIQINAPIQICYDLALSVDLHQLSTAKTGEHIVSGVSEGVMKLGESVTWRAKHFGVWQELTSKITEAQSPNFFVDEMQKGIFKSLRHEHYFFQENQITIMKDVFMFESPLGFLGKIANKVILECYLTSFLQERNLVIKQIAESGKWRDILRKNY</sequence>
<gene>
    <name evidence="1" type="ORF">GCM10011514_32270</name>
</gene>
<dbReference type="CDD" id="cd07820">
    <property type="entry name" value="SRPBCC_3"/>
    <property type="match status" value="1"/>
</dbReference>
<dbReference type="SUPFAM" id="SSF55961">
    <property type="entry name" value="Bet v1-like"/>
    <property type="match status" value="1"/>
</dbReference>
<dbReference type="EMBL" id="BMKK01000006">
    <property type="protein sequence ID" value="GGD65765.1"/>
    <property type="molecule type" value="Genomic_DNA"/>
</dbReference>
<proteinExistence type="predicted"/>
<name>A0A916YXL1_9BACT</name>
<dbReference type="Gene3D" id="3.30.530.20">
    <property type="match status" value="1"/>
</dbReference>
<evidence type="ECO:0000313" key="1">
    <source>
        <dbReference type="EMBL" id="GGD65765.1"/>
    </source>
</evidence>
<reference evidence="1" key="1">
    <citation type="journal article" date="2014" name="Int. J. Syst. Evol. Microbiol.">
        <title>Complete genome sequence of Corynebacterium casei LMG S-19264T (=DSM 44701T), isolated from a smear-ripened cheese.</title>
        <authorList>
            <consortium name="US DOE Joint Genome Institute (JGI-PGF)"/>
            <person name="Walter F."/>
            <person name="Albersmeier A."/>
            <person name="Kalinowski J."/>
            <person name="Ruckert C."/>
        </authorList>
    </citation>
    <scope>NUCLEOTIDE SEQUENCE</scope>
    <source>
        <strain evidence="1">CGMCC 1.15958</strain>
    </source>
</reference>
<evidence type="ECO:0000313" key="2">
    <source>
        <dbReference type="Proteomes" id="UP000609064"/>
    </source>
</evidence>
<comment type="caution">
    <text evidence="1">The sequence shown here is derived from an EMBL/GenBank/DDBJ whole genome shotgun (WGS) entry which is preliminary data.</text>
</comment>
<reference evidence="1" key="2">
    <citation type="submission" date="2020-09" db="EMBL/GenBank/DDBJ databases">
        <authorList>
            <person name="Sun Q."/>
            <person name="Zhou Y."/>
        </authorList>
    </citation>
    <scope>NUCLEOTIDE SEQUENCE</scope>
    <source>
        <strain evidence="1">CGMCC 1.15958</strain>
    </source>
</reference>
<accession>A0A916YXL1</accession>
<evidence type="ECO:0008006" key="3">
    <source>
        <dbReference type="Google" id="ProtNLM"/>
    </source>
</evidence>
<organism evidence="1 2">
    <name type="scientific">Emticicia aquatilis</name>
    <dbReference type="NCBI Taxonomy" id="1537369"/>
    <lineage>
        <taxon>Bacteria</taxon>
        <taxon>Pseudomonadati</taxon>
        <taxon>Bacteroidota</taxon>
        <taxon>Cytophagia</taxon>
        <taxon>Cytophagales</taxon>
        <taxon>Leadbetterellaceae</taxon>
        <taxon>Emticicia</taxon>
    </lineage>
</organism>